<reference evidence="3" key="1">
    <citation type="journal article" date="2020" name="Stud. Mycol.">
        <title>101 Dothideomycetes genomes: a test case for predicting lifestyles and emergence of pathogens.</title>
        <authorList>
            <person name="Haridas S."/>
            <person name="Albert R."/>
            <person name="Binder M."/>
            <person name="Bloem J."/>
            <person name="Labutti K."/>
            <person name="Salamov A."/>
            <person name="Andreopoulos B."/>
            <person name="Baker S."/>
            <person name="Barry K."/>
            <person name="Bills G."/>
            <person name="Bluhm B."/>
            <person name="Cannon C."/>
            <person name="Castanera R."/>
            <person name="Culley D."/>
            <person name="Daum C."/>
            <person name="Ezra D."/>
            <person name="Gonzalez J."/>
            <person name="Henrissat B."/>
            <person name="Kuo A."/>
            <person name="Liang C."/>
            <person name="Lipzen A."/>
            <person name="Lutzoni F."/>
            <person name="Magnuson J."/>
            <person name="Mondo S."/>
            <person name="Nolan M."/>
            <person name="Ohm R."/>
            <person name="Pangilinan J."/>
            <person name="Park H.-J."/>
            <person name="Ramirez L."/>
            <person name="Alfaro M."/>
            <person name="Sun H."/>
            <person name="Tritt A."/>
            <person name="Yoshinaga Y."/>
            <person name="Zwiers L.-H."/>
            <person name="Turgeon B."/>
            <person name="Goodwin S."/>
            <person name="Spatafora J."/>
            <person name="Crous P."/>
            <person name="Grigoriev I."/>
        </authorList>
    </citation>
    <scope>NUCLEOTIDE SEQUENCE</scope>
    <source>
        <strain evidence="3">CBS 113979</strain>
    </source>
</reference>
<gene>
    <name evidence="3" type="ORF">K402DRAFT_370192</name>
</gene>
<accession>A0A6G1HBA9</accession>
<dbReference type="InterPro" id="IPR055589">
    <property type="entry name" value="DUF7165"/>
</dbReference>
<evidence type="ECO:0000313" key="4">
    <source>
        <dbReference type="Proteomes" id="UP000800041"/>
    </source>
</evidence>
<feature type="region of interest" description="Disordered" evidence="1">
    <location>
        <begin position="517"/>
        <end position="583"/>
    </location>
</feature>
<dbReference type="Pfam" id="PF23749">
    <property type="entry name" value="DUF7165"/>
    <property type="match status" value="1"/>
</dbReference>
<keyword evidence="4" id="KW-1185">Reference proteome</keyword>
<name>A0A6G1HBA9_9PEZI</name>
<evidence type="ECO:0000256" key="1">
    <source>
        <dbReference type="SAM" id="MobiDB-lite"/>
    </source>
</evidence>
<evidence type="ECO:0000259" key="2">
    <source>
        <dbReference type="Pfam" id="PF23749"/>
    </source>
</evidence>
<dbReference type="OrthoDB" id="3925024at2759"/>
<dbReference type="AlphaFoldDB" id="A0A6G1HBA9"/>
<organism evidence="3 4">
    <name type="scientific">Aulographum hederae CBS 113979</name>
    <dbReference type="NCBI Taxonomy" id="1176131"/>
    <lineage>
        <taxon>Eukaryota</taxon>
        <taxon>Fungi</taxon>
        <taxon>Dikarya</taxon>
        <taxon>Ascomycota</taxon>
        <taxon>Pezizomycotina</taxon>
        <taxon>Dothideomycetes</taxon>
        <taxon>Pleosporomycetidae</taxon>
        <taxon>Aulographales</taxon>
        <taxon>Aulographaceae</taxon>
    </lineage>
</organism>
<feature type="domain" description="DUF7165" evidence="2">
    <location>
        <begin position="93"/>
        <end position="274"/>
    </location>
</feature>
<dbReference type="Gene3D" id="2.130.10.10">
    <property type="entry name" value="YVTN repeat-like/Quinoprotein amine dehydrogenase"/>
    <property type="match status" value="1"/>
</dbReference>
<feature type="region of interest" description="Disordered" evidence="1">
    <location>
        <begin position="1"/>
        <end position="66"/>
    </location>
</feature>
<feature type="region of interest" description="Disordered" evidence="1">
    <location>
        <begin position="594"/>
        <end position="613"/>
    </location>
</feature>
<dbReference type="SUPFAM" id="SSF82171">
    <property type="entry name" value="DPP6 N-terminal domain-like"/>
    <property type="match status" value="1"/>
</dbReference>
<dbReference type="EMBL" id="ML977142">
    <property type="protein sequence ID" value="KAF1990310.1"/>
    <property type="molecule type" value="Genomic_DNA"/>
</dbReference>
<proteinExistence type="predicted"/>
<evidence type="ECO:0000313" key="3">
    <source>
        <dbReference type="EMBL" id="KAF1990310.1"/>
    </source>
</evidence>
<feature type="non-terminal residue" evidence="3">
    <location>
        <position position="641"/>
    </location>
</feature>
<feature type="compositionally biased region" description="Basic and acidic residues" evidence="1">
    <location>
        <begin position="619"/>
        <end position="629"/>
    </location>
</feature>
<feature type="compositionally biased region" description="Low complexity" evidence="1">
    <location>
        <begin position="38"/>
        <end position="66"/>
    </location>
</feature>
<dbReference type="SUPFAM" id="SSF63829">
    <property type="entry name" value="Calcium-dependent phosphotriesterase"/>
    <property type="match status" value="1"/>
</dbReference>
<protein>
    <recommendedName>
        <fullName evidence="2">DUF7165 domain-containing protein</fullName>
    </recommendedName>
</protein>
<dbReference type="Proteomes" id="UP000800041">
    <property type="component" value="Unassembled WGS sequence"/>
</dbReference>
<feature type="region of interest" description="Disordered" evidence="1">
    <location>
        <begin position="619"/>
        <end position="641"/>
    </location>
</feature>
<sequence>MQPTQGCNSKEIAGECARNRPPLDIDTNDHAASNVPYNASSPPDSSNLSASTDGSSSSSTAPPVSDTIMPVRIAEGDLTTNSLPLSPKGHRQPETTIIELTSASATSSAFPESFGLTISREGTWTAAYSSTALYILRSRDLPEVKARAFRLRRKPLAVAIADGNATFALLTDVHKAEVYKCEGDADRYWDQNYKFKSVFLDNDTTTIALSPDGSVLAAGSRSGIEVVSLAADAAENDRRVIVCQAMTELCFSDDGLTLLATSATRRNRASTIISVGGTLDGPIMEEEGPELERQPPHKAWIRQVNELFAFSKDSESWGLYDITAKNFFQKKRAIPEALRRTRIDTWEDALPAVSIKYNHVATAIKRQGCSEIYLYRLPHDWQIGDWKYQNDAEHGSDSSTSQPCVRVQLLRDDENSAENITGLRWLDCASHNRLIALGHTGGAHAVHEDLGAGLPPATSGRIILIDFDWSSTKTSDRIPHICTIDLDTIPQEDLADEQMDFEREVAIVRRRTLMRRTNSVASVESRHNLRSSSFRSRRSSARAGSDSRSPRPRRRSSMSSMNSEDTDYGPVPTDEPYSQGAPRSQFSLNRAATVAANAPVNRRHLLALPDRPLEYRRADGLREIPHESDADNWVPPPPPYT</sequence>
<dbReference type="InterPro" id="IPR015943">
    <property type="entry name" value="WD40/YVTN_repeat-like_dom_sf"/>
</dbReference>
<feature type="compositionally biased region" description="Basic and acidic residues" evidence="1">
    <location>
        <begin position="17"/>
        <end position="29"/>
    </location>
</feature>